<sequence>METDKTIEKIIDSINEVLVPKRPEKIILTVEYVFTLTELLEHLELVIGETINQDDIENFVQDNSPNAKIVQLRFE</sequence>
<dbReference type="AlphaFoldDB" id="A0A0F9PQP9"/>
<comment type="caution">
    <text evidence="1">The sequence shown here is derived from an EMBL/GenBank/DDBJ whole genome shotgun (WGS) entry which is preliminary data.</text>
</comment>
<reference evidence="1" key="1">
    <citation type="journal article" date="2015" name="Nature">
        <title>Complex archaea that bridge the gap between prokaryotes and eukaryotes.</title>
        <authorList>
            <person name="Spang A."/>
            <person name="Saw J.H."/>
            <person name="Jorgensen S.L."/>
            <person name="Zaremba-Niedzwiedzka K."/>
            <person name="Martijn J."/>
            <person name="Lind A.E."/>
            <person name="van Eijk R."/>
            <person name="Schleper C."/>
            <person name="Guy L."/>
            <person name="Ettema T.J."/>
        </authorList>
    </citation>
    <scope>NUCLEOTIDE SEQUENCE</scope>
</reference>
<dbReference type="EMBL" id="LAZR01002680">
    <property type="protein sequence ID" value="KKN26942.1"/>
    <property type="molecule type" value="Genomic_DNA"/>
</dbReference>
<accession>A0A0F9PQP9</accession>
<gene>
    <name evidence="1" type="ORF">LCGC14_0869380</name>
</gene>
<protein>
    <submittedName>
        <fullName evidence="1">Uncharacterized protein</fullName>
    </submittedName>
</protein>
<name>A0A0F9PQP9_9ZZZZ</name>
<organism evidence="1">
    <name type="scientific">marine sediment metagenome</name>
    <dbReference type="NCBI Taxonomy" id="412755"/>
    <lineage>
        <taxon>unclassified sequences</taxon>
        <taxon>metagenomes</taxon>
        <taxon>ecological metagenomes</taxon>
    </lineage>
</organism>
<proteinExistence type="predicted"/>
<evidence type="ECO:0000313" key="1">
    <source>
        <dbReference type="EMBL" id="KKN26942.1"/>
    </source>
</evidence>